<gene>
    <name evidence="1" type="ORF">CERZMDRAFT_82197</name>
</gene>
<dbReference type="EMBL" id="ML992666">
    <property type="protein sequence ID" value="KAF2215134.1"/>
    <property type="molecule type" value="Genomic_DNA"/>
</dbReference>
<dbReference type="AlphaFoldDB" id="A0A6A6FP94"/>
<sequence>MLRCTAHFRPSHSIVRSENLESPKSLEVVNQLVYDGVVGVRTVFQKSVDTPEKRCRMLGSHFGDGTSESEADVWQKEASERLVMDGSCQARAVTYKWKERGTRVFEEIGGHLPQADLDDHLSMPTNECGPFCHRRSALMRFHH</sequence>
<name>A0A6A6FP94_9PEZI</name>
<dbReference type="Proteomes" id="UP000799539">
    <property type="component" value="Unassembled WGS sequence"/>
</dbReference>
<accession>A0A6A6FP94</accession>
<evidence type="ECO:0000313" key="2">
    <source>
        <dbReference type="Proteomes" id="UP000799539"/>
    </source>
</evidence>
<evidence type="ECO:0000313" key="1">
    <source>
        <dbReference type="EMBL" id="KAF2215134.1"/>
    </source>
</evidence>
<protein>
    <submittedName>
        <fullName evidence="1">Uncharacterized protein</fullName>
    </submittedName>
</protein>
<proteinExistence type="predicted"/>
<reference evidence="1" key="1">
    <citation type="journal article" date="2020" name="Stud. Mycol.">
        <title>101 Dothideomycetes genomes: a test case for predicting lifestyles and emergence of pathogens.</title>
        <authorList>
            <person name="Haridas S."/>
            <person name="Albert R."/>
            <person name="Binder M."/>
            <person name="Bloem J."/>
            <person name="Labutti K."/>
            <person name="Salamov A."/>
            <person name="Andreopoulos B."/>
            <person name="Baker S."/>
            <person name="Barry K."/>
            <person name="Bills G."/>
            <person name="Bluhm B."/>
            <person name="Cannon C."/>
            <person name="Castanera R."/>
            <person name="Culley D."/>
            <person name="Daum C."/>
            <person name="Ezra D."/>
            <person name="Gonzalez J."/>
            <person name="Henrissat B."/>
            <person name="Kuo A."/>
            <person name="Liang C."/>
            <person name="Lipzen A."/>
            <person name="Lutzoni F."/>
            <person name="Magnuson J."/>
            <person name="Mondo S."/>
            <person name="Nolan M."/>
            <person name="Ohm R."/>
            <person name="Pangilinan J."/>
            <person name="Park H.-J."/>
            <person name="Ramirez L."/>
            <person name="Alfaro M."/>
            <person name="Sun H."/>
            <person name="Tritt A."/>
            <person name="Yoshinaga Y."/>
            <person name="Zwiers L.-H."/>
            <person name="Turgeon B."/>
            <person name="Goodwin S."/>
            <person name="Spatafora J."/>
            <person name="Crous P."/>
            <person name="Grigoriev I."/>
        </authorList>
    </citation>
    <scope>NUCLEOTIDE SEQUENCE</scope>
    <source>
        <strain evidence="1">SCOH1-5</strain>
    </source>
</reference>
<keyword evidence="2" id="KW-1185">Reference proteome</keyword>
<organism evidence="1 2">
    <name type="scientific">Cercospora zeae-maydis SCOH1-5</name>
    <dbReference type="NCBI Taxonomy" id="717836"/>
    <lineage>
        <taxon>Eukaryota</taxon>
        <taxon>Fungi</taxon>
        <taxon>Dikarya</taxon>
        <taxon>Ascomycota</taxon>
        <taxon>Pezizomycotina</taxon>
        <taxon>Dothideomycetes</taxon>
        <taxon>Dothideomycetidae</taxon>
        <taxon>Mycosphaerellales</taxon>
        <taxon>Mycosphaerellaceae</taxon>
        <taxon>Cercospora</taxon>
    </lineage>
</organism>